<dbReference type="PROSITE" id="PS51257">
    <property type="entry name" value="PROKAR_LIPOPROTEIN"/>
    <property type="match status" value="1"/>
</dbReference>
<feature type="compositionally biased region" description="Basic and acidic residues" evidence="1">
    <location>
        <begin position="225"/>
        <end position="242"/>
    </location>
</feature>
<dbReference type="EMBL" id="LJUI01000102">
    <property type="protein sequence ID" value="KPK67883.1"/>
    <property type="molecule type" value="Genomic_DNA"/>
</dbReference>
<dbReference type="GO" id="GO:0030288">
    <property type="term" value="C:outer membrane-bounded periplasmic space"/>
    <property type="evidence" value="ECO:0007669"/>
    <property type="project" value="InterPro"/>
</dbReference>
<evidence type="ECO:0000256" key="1">
    <source>
        <dbReference type="SAM" id="MobiDB-lite"/>
    </source>
</evidence>
<dbReference type="Pfam" id="PF03783">
    <property type="entry name" value="CsgG"/>
    <property type="match status" value="1"/>
</dbReference>
<feature type="region of interest" description="Disordered" evidence="1">
    <location>
        <begin position="175"/>
        <end position="261"/>
    </location>
</feature>
<comment type="caution">
    <text evidence="2">The sequence shown here is derived from an EMBL/GenBank/DDBJ whole genome shotgun (WGS) entry which is preliminary data.</text>
</comment>
<dbReference type="InterPro" id="IPR005534">
    <property type="entry name" value="Curli_assmbl/transp-comp_CsgG"/>
</dbReference>
<sequence>MKRILLIPVLVVTSCAAPRTTVRSLPPETPLTVAILDFVDHSSSADRHLGSRVADKLSHELFHQDQLIVVERGQLNRKLEEAGIEQGVDLSTEEIVAAGTILDADILVMGAIDEYEVGLITEEKQRIALSLELIDASSGELVGVATYRREDHADIGELTDVVVRKMAVSVSGEVAPIERQSERRHERKERAAAADTPEVTTAPEEMRPASPEPPEVPQSKPPKAPQKEQPAKKEPAPEKEADLPDTALPDTAKAPSLLPWQ</sequence>
<feature type="compositionally biased region" description="Basic and acidic residues" evidence="1">
    <location>
        <begin position="179"/>
        <end position="192"/>
    </location>
</feature>
<dbReference type="PATRIC" id="fig|1703774.3.peg.847"/>
<evidence type="ECO:0000313" key="2">
    <source>
        <dbReference type="EMBL" id="KPK67883.1"/>
    </source>
</evidence>
<evidence type="ECO:0000313" key="3">
    <source>
        <dbReference type="Proteomes" id="UP000051717"/>
    </source>
</evidence>
<dbReference type="Proteomes" id="UP000051717">
    <property type="component" value="Unassembled WGS sequence"/>
</dbReference>
<evidence type="ECO:0008006" key="4">
    <source>
        <dbReference type="Google" id="ProtNLM"/>
    </source>
</evidence>
<dbReference type="Gene3D" id="3.40.50.10610">
    <property type="entry name" value="ABC-type transport auxiliary lipoprotein component"/>
    <property type="match status" value="1"/>
</dbReference>
<accession>A0A0S8G6U9</accession>
<feature type="compositionally biased region" description="Pro residues" evidence="1">
    <location>
        <begin position="210"/>
        <end position="224"/>
    </location>
</feature>
<proteinExistence type="predicted"/>
<reference evidence="2 3" key="1">
    <citation type="journal article" date="2015" name="Microbiome">
        <title>Genomic resolution of linkages in carbon, nitrogen, and sulfur cycling among widespread estuary sediment bacteria.</title>
        <authorList>
            <person name="Baker B.J."/>
            <person name="Lazar C.S."/>
            <person name="Teske A.P."/>
            <person name="Dick G.J."/>
        </authorList>
    </citation>
    <scope>NUCLEOTIDE SEQUENCE [LARGE SCALE GENOMIC DNA]</scope>
    <source>
        <strain evidence="2">SM23_40</strain>
    </source>
</reference>
<organism evidence="2 3">
    <name type="scientific">candidate division TA06 bacterium SM23_40</name>
    <dbReference type="NCBI Taxonomy" id="1703774"/>
    <lineage>
        <taxon>Bacteria</taxon>
        <taxon>Bacteria division TA06</taxon>
    </lineage>
</organism>
<protein>
    <recommendedName>
        <fullName evidence="4">FlgO domain-containing protein</fullName>
    </recommendedName>
</protein>
<dbReference type="AlphaFoldDB" id="A0A0S8G6U9"/>
<name>A0A0S8G6U9_UNCT6</name>
<gene>
    <name evidence="2" type="ORF">AMJ82_09650</name>
</gene>